<proteinExistence type="predicted"/>
<organism evidence="1 2">
    <name type="scientific">Candidatus Desulfosporosinus infrequens</name>
    <dbReference type="NCBI Taxonomy" id="2043169"/>
    <lineage>
        <taxon>Bacteria</taxon>
        <taxon>Bacillati</taxon>
        <taxon>Bacillota</taxon>
        <taxon>Clostridia</taxon>
        <taxon>Eubacteriales</taxon>
        <taxon>Desulfitobacteriaceae</taxon>
        <taxon>Desulfosporosinus</taxon>
    </lineage>
</organism>
<accession>A0A2U3LJV6</accession>
<dbReference type="Proteomes" id="UP000238916">
    <property type="component" value="Unassembled WGS sequence"/>
</dbReference>
<dbReference type="AlphaFoldDB" id="A0A2U3LJV6"/>
<protein>
    <submittedName>
        <fullName evidence="1">Uncharacterized protein</fullName>
    </submittedName>
</protein>
<dbReference type="EMBL" id="OMOF01000512">
    <property type="protein sequence ID" value="SPF52119.1"/>
    <property type="molecule type" value="Genomic_DNA"/>
</dbReference>
<gene>
    <name evidence="1" type="ORF">SBF1_560037</name>
</gene>
<evidence type="ECO:0000313" key="2">
    <source>
        <dbReference type="Proteomes" id="UP000238916"/>
    </source>
</evidence>
<reference evidence="2" key="1">
    <citation type="submission" date="2018-02" db="EMBL/GenBank/DDBJ databases">
        <authorList>
            <person name="Hausmann B."/>
        </authorList>
    </citation>
    <scope>NUCLEOTIDE SEQUENCE [LARGE SCALE GENOMIC DNA]</scope>
    <source>
        <strain evidence="2">Peat soil MAG SbF1</strain>
    </source>
</reference>
<evidence type="ECO:0000313" key="1">
    <source>
        <dbReference type="EMBL" id="SPF52119.1"/>
    </source>
</evidence>
<sequence>MLLGAIFGILYINYHCQATAGLHSIEAAEESAGLPFLEGVLFLCIGESALGGVKE</sequence>
<name>A0A2U3LJV6_9FIRM</name>